<accession>A0ACB9GAU6</accession>
<reference evidence="1 2" key="2">
    <citation type="journal article" date="2022" name="Mol. Ecol. Resour.">
        <title>The genomes of chicory, endive, great burdock and yacon provide insights into Asteraceae paleo-polyploidization history and plant inulin production.</title>
        <authorList>
            <person name="Fan W."/>
            <person name="Wang S."/>
            <person name="Wang H."/>
            <person name="Wang A."/>
            <person name="Jiang F."/>
            <person name="Liu H."/>
            <person name="Zhao H."/>
            <person name="Xu D."/>
            <person name="Zhang Y."/>
        </authorList>
    </citation>
    <scope>NUCLEOTIDE SEQUENCE [LARGE SCALE GENOMIC DNA]</scope>
    <source>
        <strain evidence="2">cv. Punajuju</strain>
        <tissue evidence="1">Leaves</tissue>
    </source>
</reference>
<keyword evidence="2" id="KW-1185">Reference proteome</keyword>
<proteinExistence type="predicted"/>
<organism evidence="1 2">
    <name type="scientific">Cichorium intybus</name>
    <name type="common">Chicory</name>
    <dbReference type="NCBI Taxonomy" id="13427"/>
    <lineage>
        <taxon>Eukaryota</taxon>
        <taxon>Viridiplantae</taxon>
        <taxon>Streptophyta</taxon>
        <taxon>Embryophyta</taxon>
        <taxon>Tracheophyta</taxon>
        <taxon>Spermatophyta</taxon>
        <taxon>Magnoliopsida</taxon>
        <taxon>eudicotyledons</taxon>
        <taxon>Gunneridae</taxon>
        <taxon>Pentapetalae</taxon>
        <taxon>asterids</taxon>
        <taxon>campanulids</taxon>
        <taxon>Asterales</taxon>
        <taxon>Asteraceae</taxon>
        <taxon>Cichorioideae</taxon>
        <taxon>Cichorieae</taxon>
        <taxon>Cichoriinae</taxon>
        <taxon>Cichorium</taxon>
    </lineage>
</organism>
<sequence>MVTKQNPPRNPSKRTRAAEVHNLSEKRRRSKINEKMKALQKLVPNSNKTDKASMLDEAIEYLKQLQLQVQDTKVMEGGVLAITDNVVVPFNEVISVVRMVKKEAFQEINSLIITRAASLSTFLSLPFVNHK</sequence>
<protein>
    <submittedName>
        <fullName evidence="1">Uncharacterized protein</fullName>
    </submittedName>
</protein>
<reference evidence="2" key="1">
    <citation type="journal article" date="2022" name="Mol. Ecol. Resour.">
        <title>The genomes of chicory, endive, great burdock and yacon provide insights into Asteraceae palaeo-polyploidization history and plant inulin production.</title>
        <authorList>
            <person name="Fan W."/>
            <person name="Wang S."/>
            <person name="Wang H."/>
            <person name="Wang A."/>
            <person name="Jiang F."/>
            <person name="Liu H."/>
            <person name="Zhao H."/>
            <person name="Xu D."/>
            <person name="Zhang Y."/>
        </authorList>
    </citation>
    <scope>NUCLEOTIDE SEQUENCE [LARGE SCALE GENOMIC DNA]</scope>
    <source>
        <strain evidence="2">cv. Punajuju</strain>
    </source>
</reference>
<evidence type="ECO:0000313" key="2">
    <source>
        <dbReference type="Proteomes" id="UP001055811"/>
    </source>
</evidence>
<gene>
    <name evidence="1" type="ORF">L2E82_10138</name>
</gene>
<name>A0ACB9GAU6_CICIN</name>
<evidence type="ECO:0000313" key="1">
    <source>
        <dbReference type="EMBL" id="KAI3780170.1"/>
    </source>
</evidence>
<dbReference type="EMBL" id="CM042010">
    <property type="protein sequence ID" value="KAI3780170.1"/>
    <property type="molecule type" value="Genomic_DNA"/>
</dbReference>
<comment type="caution">
    <text evidence="1">The sequence shown here is derived from an EMBL/GenBank/DDBJ whole genome shotgun (WGS) entry which is preliminary data.</text>
</comment>
<dbReference type="Proteomes" id="UP001055811">
    <property type="component" value="Linkage Group LG02"/>
</dbReference>